<dbReference type="AlphaFoldDB" id="A0A0G4FZX6"/>
<dbReference type="InParanoid" id="A0A0G4FZX6"/>
<dbReference type="PhylomeDB" id="A0A0G4FZX6"/>
<feature type="binding site" evidence="1">
    <location>
        <begin position="90"/>
        <end position="97"/>
    </location>
    <ligand>
        <name>ATP</name>
        <dbReference type="ChEBI" id="CHEBI:30616"/>
    </ligand>
</feature>
<dbReference type="InterPro" id="IPR001752">
    <property type="entry name" value="Kinesin_motor_dom"/>
</dbReference>
<feature type="compositionally biased region" description="Basic and acidic residues" evidence="3">
    <location>
        <begin position="704"/>
        <end position="727"/>
    </location>
</feature>
<sequence>MESDGCAAHRVVKIKPLPLGEAANREDVFFENEQVLLHDPDAKLNAVPLRYDVDFVYGPLATAEDIFARELPPLVDAFLAGTDSLLLTMGSADSGKSFLLDGPRGLITLSLKMVMQRLNDRRGGGGGAVGNYSYSLKMRYYEAYNEHIHDLLSGDRSATLHPSDSVDGVLVDGLSGMVVKNLSDAIDLINVCQKKRSESQKNQTLTFLQLELLQMQDSKQRDDEGSSMGHWCAYSRFLIVETSASNCWAEDRDVVQLREGFHTHRSMYALREMVSAWHESKIGQQHPSDTRIGSPSSSTLTWILRDLLMGGSLQATALMCLQHTQYEVSKGGMDVLQDMKRLRTHPNSYDNRLAGWIRNLRRENIHIRQALSAALTLQRGAEEEQKARQQLHQLEGKVVAEELLKVKAIEDKKTLQTRLEETKDKYKGAVESIAMTQRDLIKCEEEKLKVCQALVSLQMEYTKVQEEMSKQKYQDASKLVTYEQDVVDLTLQNKAQQENIVSLQKEKEAIEAERKNLAMELGAARRSLVDLREDFLKEQKRTEELSVEVVNLMNSKEETERENTSLQNKLTDALNSRETSDAALARKEAELDEAGLKIAQLQKDLDIQTSERIKKEVELERLSVEFEEKRLDMERGVLEEHRSRDAEAFKMQQDRQAREEMLSNQMRDLLAEKEALLKNLSTAQRKTREAEKLTRAAQDSEAQAIRERKRLEEEVQHAREEGHRRLTEVAASQLPKDDAARDGGEEVRSLVRRLEGSVDDASRRERDASEKLHLLRTQLRVLQDKLIKMHCALLDFAPQGDAEVVEEFRVDMDEVQRESQRIIQEAKDREAKLMRENDKLKEDTKSLYKELGDARVSLHEALQKAQKDAAVLQVELMTLRRFKEEIEGSDGLASLPHLQKMQQQIMEDVQSIKKGGVPSRSDGETANGQGDSFELLSRPELLQKCRELADQIKRLKALPRDTRLLQQRVDFLEKTVRRLEAERSDLLAKSSSAEEQLDALQRHFKDLTAGYQKQIVSLQKGRSARPQ</sequence>
<dbReference type="Gene3D" id="3.40.850.10">
    <property type="entry name" value="Kinesin motor domain"/>
    <property type="match status" value="1"/>
</dbReference>
<dbReference type="OMA" id="PVVNNDM"/>
<keyword evidence="6" id="KW-1185">Reference proteome</keyword>
<reference evidence="5 6" key="1">
    <citation type="submission" date="2014-11" db="EMBL/GenBank/DDBJ databases">
        <authorList>
            <person name="Zhu J."/>
            <person name="Qi W."/>
            <person name="Song R."/>
        </authorList>
    </citation>
    <scope>NUCLEOTIDE SEQUENCE [LARGE SCALE GENOMIC DNA]</scope>
</reference>
<dbReference type="InterPro" id="IPR036961">
    <property type="entry name" value="Kinesin_motor_dom_sf"/>
</dbReference>
<feature type="region of interest" description="Disordered" evidence="3">
    <location>
        <begin position="682"/>
        <end position="745"/>
    </location>
</feature>
<feature type="compositionally biased region" description="Basic and acidic residues" evidence="3">
    <location>
        <begin position="735"/>
        <end position="745"/>
    </location>
</feature>
<dbReference type="GO" id="GO:0003777">
    <property type="term" value="F:microtubule motor activity"/>
    <property type="evidence" value="ECO:0007669"/>
    <property type="project" value="InterPro"/>
</dbReference>
<evidence type="ECO:0000256" key="1">
    <source>
        <dbReference type="PROSITE-ProRule" id="PRU00283"/>
    </source>
</evidence>
<evidence type="ECO:0000256" key="2">
    <source>
        <dbReference type="SAM" id="Coils"/>
    </source>
</evidence>
<dbReference type="Pfam" id="PF00225">
    <property type="entry name" value="Kinesin"/>
    <property type="match status" value="1"/>
</dbReference>
<dbReference type="PANTHER" id="PTHR22106">
    <property type="entry name" value="COILED-COIL DOMAIN-CONTAINING PROTEIN 78"/>
    <property type="match status" value="1"/>
</dbReference>
<dbReference type="GO" id="GO:0007018">
    <property type="term" value="P:microtubule-based movement"/>
    <property type="evidence" value="ECO:0007669"/>
    <property type="project" value="InterPro"/>
</dbReference>
<feature type="coiled-coil region" evidence="2">
    <location>
        <begin position="377"/>
        <end position="432"/>
    </location>
</feature>
<keyword evidence="1" id="KW-0547">Nucleotide-binding</keyword>
<dbReference type="SUPFAM" id="SSF52540">
    <property type="entry name" value="P-loop containing nucleoside triphosphate hydrolases"/>
    <property type="match status" value="1"/>
</dbReference>
<keyword evidence="2" id="KW-0175">Coiled coil</keyword>
<accession>A0A0G4FZX6</accession>
<dbReference type="Pfam" id="PF14739">
    <property type="entry name" value="DUF4472"/>
    <property type="match status" value="1"/>
</dbReference>
<feature type="domain" description="Kinesin motor" evidence="4">
    <location>
        <begin position="7"/>
        <end position="204"/>
    </location>
</feature>
<comment type="similarity">
    <text evidence="1">Belongs to the TRAFAC class myosin-kinesin ATPase superfamily. Kinesin family.</text>
</comment>
<dbReference type="PROSITE" id="PS50067">
    <property type="entry name" value="KINESIN_MOTOR_2"/>
    <property type="match status" value="1"/>
</dbReference>
<keyword evidence="1" id="KW-0067">ATP-binding</keyword>
<feature type="coiled-coil region" evidence="2">
    <location>
        <begin position="938"/>
        <end position="1003"/>
    </location>
</feature>
<dbReference type="GO" id="GO:0005737">
    <property type="term" value="C:cytoplasm"/>
    <property type="evidence" value="ECO:0007669"/>
    <property type="project" value="TreeGrafter"/>
</dbReference>
<dbReference type="InterPro" id="IPR039873">
    <property type="entry name" value="CCDC78"/>
</dbReference>
<name>A0A0G4FZX6_VITBC</name>
<organism evidence="5 6">
    <name type="scientific">Vitrella brassicaformis (strain CCMP3155)</name>
    <dbReference type="NCBI Taxonomy" id="1169540"/>
    <lineage>
        <taxon>Eukaryota</taxon>
        <taxon>Sar</taxon>
        <taxon>Alveolata</taxon>
        <taxon>Colpodellida</taxon>
        <taxon>Vitrellaceae</taxon>
        <taxon>Vitrella</taxon>
    </lineage>
</organism>
<feature type="coiled-coil region" evidence="2">
    <location>
        <begin position="805"/>
        <end position="850"/>
    </location>
</feature>
<dbReference type="EMBL" id="CDMY01000534">
    <property type="protein sequence ID" value="CEM21094.1"/>
    <property type="molecule type" value="Genomic_DNA"/>
</dbReference>
<gene>
    <name evidence="5" type="ORF">Vbra_1772</name>
</gene>
<dbReference type="Proteomes" id="UP000041254">
    <property type="component" value="Unassembled WGS sequence"/>
</dbReference>
<evidence type="ECO:0000256" key="3">
    <source>
        <dbReference type="SAM" id="MobiDB-lite"/>
    </source>
</evidence>
<dbReference type="SMART" id="SM00129">
    <property type="entry name" value="KISc"/>
    <property type="match status" value="1"/>
</dbReference>
<dbReference type="OrthoDB" id="2113965at2759"/>
<dbReference type="VEuPathDB" id="CryptoDB:Vbra_1772"/>
<dbReference type="InterPro" id="IPR027417">
    <property type="entry name" value="P-loop_NTPase"/>
</dbReference>
<dbReference type="STRING" id="1169540.A0A0G4FZX6"/>
<dbReference type="InterPro" id="IPR029329">
    <property type="entry name" value="DUF4472"/>
</dbReference>
<keyword evidence="1" id="KW-0505">Motor protein</keyword>
<evidence type="ECO:0000313" key="6">
    <source>
        <dbReference type="Proteomes" id="UP000041254"/>
    </source>
</evidence>
<proteinExistence type="inferred from homology"/>
<dbReference type="GO" id="GO:0008017">
    <property type="term" value="F:microtubule binding"/>
    <property type="evidence" value="ECO:0007669"/>
    <property type="project" value="InterPro"/>
</dbReference>
<feature type="coiled-coil region" evidence="2">
    <location>
        <begin position="479"/>
        <end position="611"/>
    </location>
</feature>
<evidence type="ECO:0000259" key="4">
    <source>
        <dbReference type="PROSITE" id="PS50067"/>
    </source>
</evidence>
<protein>
    <recommendedName>
        <fullName evidence="4">Kinesin motor domain-containing protein</fullName>
    </recommendedName>
</protein>
<evidence type="ECO:0000313" key="5">
    <source>
        <dbReference type="EMBL" id="CEM21094.1"/>
    </source>
</evidence>
<dbReference type="PANTHER" id="PTHR22106:SF5">
    <property type="entry name" value="COILED-COIL DOMAIN-CONTAINING PROTEIN 78"/>
    <property type="match status" value="1"/>
</dbReference>
<dbReference type="GO" id="GO:0005524">
    <property type="term" value="F:ATP binding"/>
    <property type="evidence" value="ECO:0007669"/>
    <property type="project" value="UniProtKB-UniRule"/>
</dbReference>